<dbReference type="EMBL" id="MCFA01000283">
    <property type="protein sequence ID" value="ORX95283.1"/>
    <property type="molecule type" value="Genomic_DNA"/>
</dbReference>
<evidence type="ECO:0000313" key="1">
    <source>
        <dbReference type="EMBL" id="ORX95283.1"/>
    </source>
</evidence>
<dbReference type="AlphaFoldDB" id="A0A1Y1YBG9"/>
<dbReference type="OrthoDB" id="5421195at2759"/>
<protein>
    <submittedName>
        <fullName evidence="1">Uncharacterized protein</fullName>
    </submittedName>
</protein>
<reference evidence="1 2" key="1">
    <citation type="submission" date="2016-07" db="EMBL/GenBank/DDBJ databases">
        <title>Pervasive Adenine N6-methylation of Active Genes in Fungi.</title>
        <authorList>
            <consortium name="DOE Joint Genome Institute"/>
            <person name="Mondo S.J."/>
            <person name="Dannebaum R.O."/>
            <person name="Kuo R.C."/>
            <person name="Labutti K."/>
            <person name="Haridas S."/>
            <person name="Kuo A."/>
            <person name="Salamov A."/>
            <person name="Ahrendt S.R."/>
            <person name="Lipzen A."/>
            <person name="Sullivan W."/>
            <person name="Andreopoulos W.B."/>
            <person name="Clum A."/>
            <person name="Lindquist E."/>
            <person name="Daum C."/>
            <person name="Ramamoorthy G.K."/>
            <person name="Gryganskyi A."/>
            <person name="Culley D."/>
            <person name="Magnuson J.K."/>
            <person name="James T.Y."/>
            <person name="O'Malley M.A."/>
            <person name="Stajich J.E."/>
            <person name="Spatafora J.W."/>
            <person name="Visel A."/>
            <person name="Grigoriev I.V."/>
        </authorList>
    </citation>
    <scope>NUCLEOTIDE SEQUENCE [LARGE SCALE GENOMIC DNA]</scope>
    <source>
        <strain evidence="1 2">CBS 115471</strain>
    </source>
</reference>
<evidence type="ECO:0000313" key="2">
    <source>
        <dbReference type="Proteomes" id="UP000193144"/>
    </source>
</evidence>
<comment type="caution">
    <text evidence="1">The sequence shown here is derived from an EMBL/GenBank/DDBJ whole genome shotgun (WGS) entry which is preliminary data.</text>
</comment>
<name>A0A1Y1YBG9_9PLEO</name>
<proteinExistence type="predicted"/>
<gene>
    <name evidence="1" type="ORF">BCR34DRAFT_498567</name>
</gene>
<dbReference type="Pfam" id="PF12520">
    <property type="entry name" value="DUF3723"/>
    <property type="match status" value="1"/>
</dbReference>
<organism evidence="1 2">
    <name type="scientific">Clohesyomyces aquaticus</name>
    <dbReference type="NCBI Taxonomy" id="1231657"/>
    <lineage>
        <taxon>Eukaryota</taxon>
        <taxon>Fungi</taxon>
        <taxon>Dikarya</taxon>
        <taxon>Ascomycota</taxon>
        <taxon>Pezizomycotina</taxon>
        <taxon>Dothideomycetes</taxon>
        <taxon>Pleosporomycetidae</taxon>
        <taxon>Pleosporales</taxon>
        <taxon>Lindgomycetaceae</taxon>
        <taxon>Clohesyomyces</taxon>
    </lineage>
</organism>
<sequence>LDAALARSSITSEALLEARDSHLELNFLTSFCLSCFYRQHYALTAKVVLLLGSRQWTMDLYNLDLSNNLKTTLIKEYLYKKKLDNSKIYHKI</sequence>
<dbReference type="Proteomes" id="UP000193144">
    <property type="component" value="Unassembled WGS sequence"/>
</dbReference>
<dbReference type="InterPro" id="IPR022198">
    <property type="entry name" value="DUF3723"/>
</dbReference>
<accession>A0A1Y1YBG9</accession>
<feature type="non-terminal residue" evidence="1">
    <location>
        <position position="1"/>
    </location>
</feature>
<keyword evidence="2" id="KW-1185">Reference proteome</keyword>